<dbReference type="Gene3D" id="1.10.1740.10">
    <property type="match status" value="1"/>
</dbReference>
<dbReference type="NCBIfam" id="TIGR02937">
    <property type="entry name" value="sigma70-ECF"/>
    <property type="match status" value="1"/>
</dbReference>
<dbReference type="AlphaFoldDB" id="A0A0K6HLT1"/>
<name>A0A0K6HLT1_9HYPH</name>
<accession>A0A0K6HLT1</accession>
<dbReference type="PANTHER" id="PTHR43133">
    <property type="entry name" value="RNA POLYMERASE ECF-TYPE SIGMA FACTO"/>
    <property type="match status" value="1"/>
</dbReference>
<reference evidence="10" key="1">
    <citation type="submission" date="2015-08" db="EMBL/GenBank/DDBJ databases">
        <authorList>
            <person name="Varghese N."/>
        </authorList>
    </citation>
    <scope>NUCLEOTIDE SEQUENCE [LARGE SCALE GENOMIC DNA]</scope>
    <source>
        <strain evidence="10">DSM 23407</strain>
    </source>
</reference>
<keyword evidence="4" id="KW-0238">DNA-binding</keyword>
<keyword evidence="3" id="KW-0731">Sigma factor</keyword>
<dbReference type="InterPro" id="IPR013249">
    <property type="entry name" value="RNA_pol_sigma70_r4_t2"/>
</dbReference>
<feature type="domain" description="RNA polymerase sigma factor 70 region 4 type 2" evidence="8">
    <location>
        <begin position="119"/>
        <end position="168"/>
    </location>
</feature>
<dbReference type="RefSeq" id="WP_208975481.1">
    <property type="nucleotide sequence ID" value="NZ_CYHE01000001.1"/>
</dbReference>
<protein>
    <submittedName>
        <fullName evidence="9">RNA polymerase sigma factor, sigma-70 family</fullName>
    </submittedName>
</protein>
<dbReference type="SUPFAM" id="SSF88946">
    <property type="entry name" value="Sigma2 domain of RNA polymerase sigma factors"/>
    <property type="match status" value="1"/>
</dbReference>
<dbReference type="GO" id="GO:0016987">
    <property type="term" value="F:sigma factor activity"/>
    <property type="evidence" value="ECO:0007669"/>
    <property type="project" value="UniProtKB-KW"/>
</dbReference>
<dbReference type="InterPro" id="IPR039425">
    <property type="entry name" value="RNA_pol_sigma-70-like"/>
</dbReference>
<evidence type="ECO:0000313" key="10">
    <source>
        <dbReference type="Proteomes" id="UP000183900"/>
    </source>
</evidence>
<evidence type="ECO:0000256" key="5">
    <source>
        <dbReference type="ARBA" id="ARBA00023163"/>
    </source>
</evidence>
<dbReference type="GO" id="GO:0006352">
    <property type="term" value="P:DNA-templated transcription initiation"/>
    <property type="evidence" value="ECO:0007669"/>
    <property type="project" value="InterPro"/>
</dbReference>
<evidence type="ECO:0000256" key="3">
    <source>
        <dbReference type="ARBA" id="ARBA00023082"/>
    </source>
</evidence>
<keyword evidence="5" id="KW-0804">Transcription</keyword>
<dbReference type="Gene3D" id="1.10.10.10">
    <property type="entry name" value="Winged helix-like DNA-binding domain superfamily/Winged helix DNA-binding domain"/>
    <property type="match status" value="1"/>
</dbReference>
<dbReference type="InterPro" id="IPR007627">
    <property type="entry name" value="RNA_pol_sigma70_r2"/>
</dbReference>
<keyword evidence="10" id="KW-1185">Reference proteome</keyword>
<evidence type="ECO:0000256" key="4">
    <source>
        <dbReference type="ARBA" id="ARBA00023125"/>
    </source>
</evidence>
<dbReference type="InterPro" id="IPR014284">
    <property type="entry name" value="RNA_pol_sigma-70_dom"/>
</dbReference>
<comment type="similarity">
    <text evidence="1">Belongs to the sigma-70 factor family. ECF subfamily.</text>
</comment>
<feature type="compositionally biased region" description="Polar residues" evidence="6">
    <location>
        <begin position="181"/>
        <end position="203"/>
    </location>
</feature>
<evidence type="ECO:0000256" key="6">
    <source>
        <dbReference type="SAM" id="MobiDB-lite"/>
    </source>
</evidence>
<dbReference type="InterPro" id="IPR013325">
    <property type="entry name" value="RNA_pol_sigma_r2"/>
</dbReference>
<feature type="domain" description="RNA polymerase sigma-70 region 2" evidence="7">
    <location>
        <begin position="19"/>
        <end position="81"/>
    </location>
</feature>
<evidence type="ECO:0000313" key="9">
    <source>
        <dbReference type="EMBL" id="CUA91880.1"/>
    </source>
</evidence>
<dbReference type="InterPro" id="IPR013324">
    <property type="entry name" value="RNA_pol_sigma_r3/r4-like"/>
</dbReference>
<evidence type="ECO:0000259" key="8">
    <source>
        <dbReference type="Pfam" id="PF08281"/>
    </source>
</evidence>
<evidence type="ECO:0000259" key="7">
    <source>
        <dbReference type="Pfam" id="PF04542"/>
    </source>
</evidence>
<feature type="region of interest" description="Disordered" evidence="6">
    <location>
        <begin position="176"/>
        <end position="203"/>
    </location>
</feature>
<proteinExistence type="inferred from homology"/>
<organism evidence="9 10">
    <name type="scientific">Pannonibacter indicus</name>
    <dbReference type="NCBI Taxonomy" id="466044"/>
    <lineage>
        <taxon>Bacteria</taxon>
        <taxon>Pseudomonadati</taxon>
        <taxon>Pseudomonadota</taxon>
        <taxon>Alphaproteobacteria</taxon>
        <taxon>Hyphomicrobiales</taxon>
        <taxon>Stappiaceae</taxon>
        <taxon>Pannonibacter</taxon>
    </lineage>
</organism>
<dbReference type="Pfam" id="PF04542">
    <property type="entry name" value="Sigma70_r2"/>
    <property type="match status" value="1"/>
</dbReference>
<dbReference type="InterPro" id="IPR036388">
    <property type="entry name" value="WH-like_DNA-bd_sf"/>
</dbReference>
<gene>
    <name evidence="9" type="ORF">Ga0061067_101147</name>
</gene>
<dbReference type="Proteomes" id="UP000183900">
    <property type="component" value="Unassembled WGS sequence"/>
</dbReference>
<evidence type="ECO:0000256" key="2">
    <source>
        <dbReference type="ARBA" id="ARBA00023015"/>
    </source>
</evidence>
<keyword evidence="2" id="KW-0805">Transcription regulation</keyword>
<dbReference type="Pfam" id="PF08281">
    <property type="entry name" value="Sigma70_r4_2"/>
    <property type="match status" value="1"/>
</dbReference>
<dbReference type="GO" id="GO:0003677">
    <property type="term" value="F:DNA binding"/>
    <property type="evidence" value="ECO:0007669"/>
    <property type="project" value="UniProtKB-KW"/>
</dbReference>
<dbReference type="SUPFAM" id="SSF88659">
    <property type="entry name" value="Sigma3 and sigma4 domains of RNA polymerase sigma factors"/>
    <property type="match status" value="1"/>
</dbReference>
<sequence length="203" mass="23594">MTSVLPANGLWTSWIDDAPVLRRRALRLTKGDREEAEDLLSSTLIKAISHVERAETHIREPRAFLLFALKNEYISRLRRKNSERQVRDFSADIYEDNDTGFADVRPSQEHLLWQQEILRRVMAVMNSLSAEHRRIFELRFCEEQSYRDIADVLGISEALARKRVQTLRQTLRAALGETGQEHWNQPQERATKTAPSRPSRTKA</sequence>
<dbReference type="PANTHER" id="PTHR43133:SF8">
    <property type="entry name" value="RNA POLYMERASE SIGMA FACTOR HI_1459-RELATED"/>
    <property type="match status" value="1"/>
</dbReference>
<dbReference type="EMBL" id="CYHE01000001">
    <property type="protein sequence ID" value="CUA91880.1"/>
    <property type="molecule type" value="Genomic_DNA"/>
</dbReference>
<evidence type="ECO:0000256" key="1">
    <source>
        <dbReference type="ARBA" id="ARBA00010641"/>
    </source>
</evidence>
<dbReference type="CDD" id="cd06171">
    <property type="entry name" value="Sigma70_r4"/>
    <property type="match status" value="1"/>
</dbReference>